<dbReference type="InterPro" id="IPR013320">
    <property type="entry name" value="ConA-like_dom_sf"/>
</dbReference>
<dbReference type="GO" id="GO:0004553">
    <property type="term" value="F:hydrolase activity, hydrolyzing O-glycosyl compounds"/>
    <property type="evidence" value="ECO:0007669"/>
    <property type="project" value="InterPro"/>
</dbReference>
<accession>A0A2G9G7X2</accession>
<dbReference type="PRINTS" id="PR00737">
    <property type="entry name" value="GLHYDRLASE16"/>
</dbReference>
<evidence type="ECO:0000313" key="7">
    <source>
        <dbReference type="Proteomes" id="UP000231279"/>
    </source>
</evidence>
<dbReference type="OrthoDB" id="2015456at2759"/>
<proteinExistence type="predicted"/>
<dbReference type="PROSITE" id="PS51762">
    <property type="entry name" value="GH16_2"/>
    <property type="match status" value="1"/>
</dbReference>
<dbReference type="SUPFAM" id="SSF49899">
    <property type="entry name" value="Concanavalin A-like lectins/glucanases"/>
    <property type="match status" value="1"/>
</dbReference>
<protein>
    <submittedName>
        <fullName evidence="6">Xyloglucan:xyloglucosyl transferase</fullName>
        <ecNumber evidence="6">2.4.1.207</ecNumber>
    </submittedName>
</protein>
<feature type="domain" description="GH16" evidence="5">
    <location>
        <begin position="1"/>
        <end position="178"/>
    </location>
</feature>
<keyword evidence="1" id="KW-0378">Hydrolase</keyword>
<evidence type="ECO:0000256" key="2">
    <source>
        <dbReference type="ARBA" id="ARBA00023295"/>
    </source>
</evidence>
<dbReference type="Gene3D" id="2.60.120.200">
    <property type="match status" value="1"/>
</dbReference>
<evidence type="ECO:0000256" key="4">
    <source>
        <dbReference type="SAM" id="SignalP"/>
    </source>
</evidence>
<sequence length="178" mass="20538">MAFCTIFILFLCAFAVQENVADNNFNAYYSPQWGRDHLSIDAQGTQVQLKMDRSSGAGFRSKLDYGAGLFHIRMKIPDRKTEGIVTAFYLISINTPQNHYEVDYEFLGTNGTLQTNVFANDTGNREQKFKLWFDPTKDFHTYEILWNSRQIVFVRNTQHLGIIKGPDRQSDIIQIRSP</sequence>
<keyword evidence="6" id="KW-0808">Transferase</keyword>
<keyword evidence="4" id="KW-0732">Signal</keyword>
<reference evidence="7" key="1">
    <citation type="journal article" date="2018" name="Gigascience">
        <title>Genome assembly of the Pink Ipe (Handroanthus impetiginosus, Bignoniaceae), a highly valued, ecologically keystone Neotropical timber forest tree.</title>
        <authorList>
            <person name="Silva-Junior O.B."/>
            <person name="Grattapaglia D."/>
            <person name="Novaes E."/>
            <person name="Collevatti R.G."/>
        </authorList>
    </citation>
    <scope>NUCLEOTIDE SEQUENCE [LARGE SCALE GENOMIC DNA]</scope>
    <source>
        <strain evidence="7">cv. UFG-1</strain>
    </source>
</reference>
<dbReference type="PANTHER" id="PTHR31062">
    <property type="entry name" value="XYLOGLUCAN ENDOTRANSGLUCOSYLASE/HYDROLASE PROTEIN 8-RELATED"/>
    <property type="match status" value="1"/>
</dbReference>
<dbReference type="GO" id="GO:0005975">
    <property type="term" value="P:carbohydrate metabolic process"/>
    <property type="evidence" value="ECO:0007669"/>
    <property type="project" value="InterPro"/>
</dbReference>
<feature type="signal peptide" evidence="4">
    <location>
        <begin position="1"/>
        <end position="21"/>
    </location>
</feature>
<dbReference type="Pfam" id="PF00722">
    <property type="entry name" value="Glyco_hydro_16"/>
    <property type="match status" value="1"/>
</dbReference>
<evidence type="ECO:0000256" key="1">
    <source>
        <dbReference type="ARBA" id="ARBA00022801"/>
    </source>
</evidence>
<evidence type="ECO:0000256" key="3">
    <source>
        <dbReference type="PIRSR" id="PIRSR608264-1"/>
    </source>
</evidence>
<dbReference type="InterPro" id="IPR008264">
    <property type="entry name" value="Beta_glucanase"/>
</dbReference>
<organism evidence="6 7">
    <name type="scientific">Handroanthus impetiginosus</name>
    <dbReference type="NCBI Taxonomy" id="429701"/>
    <lineage>
        <taxon>Eukaryota</taxon>
        <taxon>Viridiplantae</taxon>
        <taxon>Streptophyta</taxon>
        <taxon>Embryophyta</taxon>
        <taxon>Tracheophyta</taxon>
        <taxon>Spermatophyta</taxon>
        <taxon>Magnoliopsida</taxon>
        <taxon>eudicotyledons</taxon>
        <taxon>Gunneridae</taxon>
        <taxon>Pentapetalae</taxon>
        <taxon>asterids</taxon>
        <taxon>lamiids</taxon>
        <taxon>Lamiales</taxon>
        <taxon>Bignoniaceae</taxon>
        <taxon>Crescentiina</taxon>
        <taxon>Tabebuia alliance</taxon>
        <taxon>Handroanthus</taxon>
    </lineage>
</organism>
<keyword evidence="2" id="KW-0326">Glycosidase</keyword>
<dbReference type="EC" id="2.4.1.207" evidence="6"/>
<name>A0A2G9G7X2_9LAMI</name>
<feature type="active site" description="Proton donor" evidence="3">
    <location>
        <position position="105"/>
    </location>
</feature>
<dbReference type="GO" id="GO:0016762">
    <property type="term" value="F:xyloglucan:xyloglucosyl transferase activity"/>
    <property type="evidence" value="ECO:0007669"/>
    <property type="project" value="UniProtKB-EC"/>
</dbReference>
<evidence type="ECO:0000259" key="5">
    <source>
        <dbReference type="PROSITE" id="PS51762"/>
    </source>
</evidence>
<dbReference type="Proteomes" id="UP000231279">
    <property type="component" value="Unassembled WGS sequence"/>
</dbReference>
<evidence type="ECO:0000313" key="6">
    <source>
        <dbReference type="EMBL" id="PIN01387.1"/>
    </source>
</evidence>
<keyword evidence="6" id="KW-0328">Glycosyltransferase</keyword>
<comment type="caution">
    <text evidence="6">The sequence shown here is derived from an EMBL/GenBank/DDBJ whole genome shotgun (WGS) entry which is preliminary data.</text>
</comment>
<feature type="chain" id="PRO_5013782371" evidence="4">
    <location>
        <begin position="22"/>
        <end position="178"/>
    </location>
</feature>
<dbReference type="InterPro" id="IPR000757">
    <property type="entry name" value="Beta-glucanase-like"/>
</dbReference>
<dbReference type="InterPro" id="IPR044791">
    <property type="entry name" value="Beta-glucanase/XTH"/>
</dbReference>
<dbReference type="STRING" id="429701.A0A2G9G7X2"/>
<keyword evidence="7" id="KW-1185">Reference proteome</keyword>
<dbReference type="AlphaFoldDB" id="A0A2G9G7X2"/>
<feature type="active site" description="Nucleophile" evidence="3">
    <location>
        <position position="101"/>
    </location>
</feature>
<dbReference type="EMBL" id="NKXS01006439">
    <property type="protein sequence ID" value="PIN01387.1"/>
    <property type="molecule type" value="Genomic_DNA"/>
</dbReference>
<gene>
    <name evidence="6" type="ORF">CDL12_26108</name>
</gene>